<feature type="domain" description="Acid ceramidase N-terminal" evidence="4">
    <location>
        <begin position="95"/>
        <end position="153"/>
    </location>
</feature>
<dbReference type="Proteomes" id="UP000551758">
    <property type="component" value="Unassembled WGS sequence"/>
</dbReference>
<dbReference type="PANTHER" id="PTHR28583">
    <property type="entry name" value="ACID AMIDASE"/>
    <property type="match status" value="1"/>
</dbReference>
<dbReference type="InterPro" id="IPR029130">
    <property type="entry name" value="Acid_ceramidase_N"/>
</dbReference>
<evidence type="ECO:0000259" key="3">
    <source>
        <dbReference type="Pfam" id="PF02275"/>
    </source>
</evidence>
<evidence type="ECO:0000256" key="1">
    <source>
        <dbReference type="ARBA" id="ARBA00022801"/>
    </source>
</evidence>
<proteinExistence type="predicted"/>
<dbReference type="PANTHER" id="PTHR28583:SF4">
    <property type="entry name" value="N-ACYLETHANOLAMINE-HYDROLYZING ACID AMIDASE"/>
    <property type="match status" value="1"/>
</dbReference>
<dbReference type="EMBL" id="JACDTQ010000745">
    <property type="protein sequence ID" value="KAF5926747.1"/>
    <property type="molecule type" value="Genomic_DNA"/>
</dbReference>
<evidence type="ECO:0000313" key="5">
    <source>
        <dbReference type="EMBL" id="KAF5926747.1"/>
    </source>
</evidence>
<accession>A0A7J7FFI7</accession>
<evidence type="ECO:0008006" key="7">
    <source>
        <dbReference type="Google" id="ProtNLM"/>
    </source>
</evidence>
<evidence type="ECO:0000256" key="2">
    <source>
        <dbReference type="SAM" id="MobiDB-lite"/>
    </source>
</evidence>
<evidence type="ECO:0000313" key="6">
    <source>
        <dbReference type="Proteomes" id="UP000551758"/>
    </source>
</evidence>
<protein>
    <recommendedName>
        <fullName evidence="7">Ceramidase</fullName>
    </recommendedName>
</protein>
<comment type="caution">
    <text evidence="5">The sequence shown here is derived from an EMBL/GenBank/DDBJ whole genome shotgun (WGS) entry which is preliminary data.</text>
</comment>
<dbReference type="InterPro" id="IPR029132">
    <property type="entry name" value="CBAH/NAAA_C"/>
</dbReference>
<feature type="compositionally biased region" description="Pro residues" evidence="2">
    <location>
        <begin position="31"/>
        <end position="40"/>
    </location>
</feature>
<dbReference type="GO" id="GO:0016810">
    <property type="term" value="F:hydrolase activity, acting on carbon-nitrogen (but not peptide) bonds"/>
    <property type="evidence" value="ECO:0007669"/>
    <property type="project" value="TreeGrafter"/>
</dbReference>
<feature type="region of interest" description="Disordered" evidence="2">
    <location>
        <begin position="1"/>
        <end position="42"/>
    </location>
</feature>
<feature type="compositionally biased region" description="Low complexity" evidence="2">
    <location>
        <begin position="19"/>
        <end position="30"/>
    </location>
</feature>
<name>A0A7J7FFI7_DICBM</name>
<keyword evidence="1" id="KW-0378">Hydrolase</keyword>
<sequence>MRGGAARSPRRSGSRVTLRPGRAGSASSPPGTAPPPPPPSSALFRAPAVAAALLIVATRARAMRAAGPGARPARRLLLLLLLAGAGVSAAASPPAPPLLNVSLDAAPEQRWQPVLRHFDPDFLRAAMAHILGHRIPKWVHAVIQKAVEELEGFLPQPFTGEIRGLCDVLNLSLADGLLINLAYESTAFCTSIVAQDSKGHIYHGRNLDYAFGTFLRNLTVDVQFLKNGEIAFTGTTFIGYVGLWTGQSPHKFTVSGDERDKGWWWENVIAALFQRHSPISWLIRSPWLNISGECALDHLSISWCGELPGIMMLRQISLSVQTLSESENFEAAVYKLAKTPLIADVYYIVGGTSPQEGVVITRNRGGPVDIWPLDPLNGAWFRVETNYDHWKPAPEGDDRRTPAIKALNATGQANLSLETLFQVLSVFPVYNNYTIYTTVMSAANPDKYMTRIRNLG</sequence>
<organism evidence="5 6">
    <name type="scientific">Diceros bicornis minor</name>
    <name type="common">South-central black rhinoceros</name>
    <dbReference type="NCBI Taxonomy" id="77932"/>
    <lineage>
        <taxon>Eukaryota</taxon>
        <taxon>Metazoa</taxon>
        <taxon>Chordata</taxon>
        <taxon>Craniata</taxon>
        <taxon>Vertebrata</taxon>
        <taxon>Euteleostomi</taxon>
        <taxon>Mammalia</taxon>
        <taxon>Eutheria</taxon>
        <taxon>Laurasiatheria</taxon>
        <taxon>Perissodactyla</taxon>
        <taxon>Rhinocerotidae</taxon>
        <taxon>Diceros</taxon>
    </lineage>
</organism>
<evidence type="ECO:0000259" key="4">
    <source>
        <dbReference type="Pfam" id="PF15508"/>
    </source>
</evidence>
<reference evidence="5 6" key="1">
    <citation type="journal article" date="2020" name="Mol. Biol. Evol.">
        <title>Interspecific Gene Flow and the Evolution of Specialization in Black and White Rhinoceros.</title>
        <authorList>
            <person name="Moodley Y."/>
            <person name="Westbury M.V."/>
            <person name="Russo I.M."/>
            <person name="Gopalakrishnan S."/>
            <person name="Rakotoarivelo A."/>
            <person name="Olsen R.A."/>
            <person name="Prost S."/>
            <person name="Tunstall T."/>
            <person name="Ryder O.A."/>
            <person name="Dalen L."/>
            <person name="Bruford M.W."/>
        </authorList>
    </citation>
    <scope>NUCLEOTIDE SEQUENCE [LARGE SCALE GENOMIC DNA]</scope>
    <source>
        <strain evidence="5">SBR-YM</strain>
        <tissue evidence="5">Skin</tissue>
    </source>
</reference>
<feature type="domain" description="Choloylglycine hydrolase/NAAA C-terminal" evidence="3">
    <location>
        <begin position="189"/>
        <end position="253"/>
    </location>
</feature>
<dbReference type="Pfam" id="PF02275">
    <property type="entry name" value="CBAH"/>
    <property type="match status" value="1"/>
</dbReference>
<gene>
    <name evidence="5" type="ORF">HPG69_001377</name>
</gene>
<dbReference type="AlphaFoldDB" id="A0A7J7FFI7"/>
<dbReference type="CDD" id="cd01903">
    <property type="entry name" value="Ntn_AC_NAAA"/>
    <property type="match status" value="1"/>
</dbReference>
<keyword evidence="6" id="KW-1185">Reference proteome</keyword>
<dbReference type="Pfam" id="PF15508">
    <property type="entry name" value="NAAA-beta"/>
    <property type="match status" value="1"/>
</dbReference>